<evidence type="ECO:0000313" key="4">
    <source>
        <dbReference type="Proteomes" id="UP000005222"/>
    </source>
</evidence>
<reference evidence="2" key="1">
    <citation type="submission" date="2011-10" db="EMBL/GenBank/DDBJ databases">
        <authorList>
            <person name="Genoscope - CEA"/>
        </authorList>
    </citation>
    <scope>NUCLEOTIDE SEQUENCE</scope>
</reference>
<dbReference type="EMBL" id="FO082048">
    <property type="protein sequence ID" value="CCE85047.1"/>
    <property type="molecule type" value="Genomic_DNA"/>
</dbReference>
<organism evidence="2 4">
    <name type="scientific">Pichia sorbitophila (strain ATCC MYA-4447 / BCRC 22081 / CBS 7064 / NBRC 10061 / NRRL Y-12695)</name>
    <name type="common">Hybrid yeast</name>
    <dbReference type="NCBI Taxonomy" id="559304"/>
    <lineage>
        <taxon>Eukaryota</taxon>
        <taxon>Fungi</taxon>
        <taxon>Dikarya</taxon>
        <taxon>Ascomycota</taxon>
        <taxon>Saccharomycotina</taxon>
        <taxon>Pichiomycetes</taxon>
        <taxon>Debaryomycetaceae</taxon>
        <taxon>Millerozyma</taxon>
    </lineage>
</organism>
<accession>G8Y9A2</accession>
<evidence type="ECO:0000313" key="2">
    <source>
        <dbReference type="EMBL" id="CCE84016.1"/>
    </source>
</evidence>
<dbReference type="HOGENOM" id="CLU_1366709_0_0_1"/>
<dbReference type="EMBL" id="FO082049">
    <property type="protein sequence ID" value="CCE84016.1"/>
    <property type="molecule type" value="Genomic_DNA"/>
</dbReference>
<keyword evidence="4" id="KW-1185">Reference proteome</keyword>
<evidence type="ECO:0000256" key="1">
    <source>
        <dbReference type="SAM" id="MobiDB-lite"/>
    </source>
</evidence>
<sequence length="200" mass="21153">MRGETSPASFVGPHCPGGYPPESQSSSSPVSYQPVTESLPTPPASASPVLARHVSAFGPPVRCSAPGRCNIPMQQSSHSVASPFSLCGLPCCSSVIFRLAVQTARPPPPAPPSFAQLQGCTGGIHPCSAVPCRTCVSCACSWPRCWPWGKTAGCPRKSNLPYVRSRPRCNRADPAACHRCCRSSRHSIQAGGTRNRNETR</sequence>
<reference evidence="4" key="2">
    <citation type="journal article" date="2012" name="G3 (Bethesda)">
        <title>Pichia sorbitophila, an interspecies yeast hybrid reveals early steps of genome resolution following polyploidization.</title>
        <authorList>
            <person name="Leh Louis V."/>
            <person name="Despons L."/>
            <person name="Friedrich A."/>
            <person name="Martin T."/>
            <person name="Durrens P."/>
            <person name="Casaregola S."/>
            <person name="Neuveglise C."/>
            <person name="Fairhead C."/>
            <person name="Marck C."/>
            <person name="Cruz J.A."/>
            <person name="Straub M.L."/>
            <person name="Kugler V."/>
            <person name="Sacerdot C."/>
            <person name="Uzunov Z."/>
            <person name="Thierry A."/>
            <person name="Weiss S."/>
            <person name="Bleykasten C."/>
            <person name="De Montigny J."/>
            <person name="Jacques N."/>
            <person name="Jung P."/>
            <person name="Lemaire M."/>
            <person name="Mallet S."/>
            <person name="Morel G."/>
            <person name="Richard G.F."/>
            <person name="Sarkar A."/>
            <person name="Savel G."/>
            <person name="Schacherer J."/>
            <person name="Seret M.L."/>
            <person name="Talla E."/>
            <person name="Samson G."/>
            <person name="Jubin C."/>
            <person name="Poulain J."/>
            <person name="Vacherie B."/>
            <person name="Barbe V."/>
            <person name="Pelletier E."/>
            <person name="Sherman D.J."/>
            <person name="Westhof E."/>
            <person name="Weissenbach J."/>
            <person name="Baret P.V."/>
            <person name="Wincker P."/>
            <person name="Gaillardin C."/>
            <person name="Dujon B."/>
            <person name="Souciet J.L."/>
        </authorList>
    </citation>
    <scope>NUCLEOTIDE SEQUENCE [LARGE SCALE GENOMIC DNA]</scope>
    <source>
        <strain evidence="4">ATCC MYA-4447 / BCRC 22081 / CBS 7064 / NBRC 10061 / NRRL Y-12695</strain>
    </source>
</reference>
<proteinExistence type="predicted"/>
<gene>
    <name evidence="2" type="primary">Piso0_004616</name>
    <name evidence="2" type="ORF">GNLVRS01_PISO0K20800g</name>
    <name evidence="3" type="ORF">GNLVRS01_PISO0L20801g</name>
</gene>
<dbReference type="Proteomes" id="UP000005222">
    <property type="component" value="Chromosome L"/>
</dbReference>
<dbReference type="AlphaFoldDB" id="G8Y9A2"/>
<dbReference type="InParanoid" id="G8Y9A2"/>
<dbReference type="Proteomes" id="UP000005222">
    <property type="component" value="Chromosome K"/>
</dbReference>
<name>G8Y9A2_PICSO</name>
<feature type="region of interest" description="Disordered" evidence="1">
    <location>
        <begin position="1"/>
        <end position="47"/>
    </location>
</feature>
<protein>
    <submittedName>
        <fullName evidence="2">Piso0_004616 protein</fullName>
    </submittedName>
</protein>
<evidence type="ECO:0000313" key="3">
    <source>
        <dbReference type="EMBL" id="CCE85047.1"/>
    </source>
</evidence>
<feature type="compositionally biased region" description="Low complexity" evidence="1">
    <location>
        <begin position="16"/>
        <end position="35"/>
    </location>
</feature>